<organism evidence="2 3">
    <name type="scientific">Lipomyces tetrasporus</name>
    <dbReference type="NCBI Taxonomy" id="54092"/>
    <lineage>
        <taxon>Eukaryota</taxon>
        <taxon>Fungi</taxon>
        <taxon>Dikarya</taxon>
        <taxon>Ascomycota</taxon>
        <taxon>Saccharomycotina</taxon>
        <taxon>Lipomycetes</taxon>
        <taxon>Lipomycetales</taxon>
        <taxon>Lipomycetaceae</taxon>
        <taxon>Lipomyces</taxon>
    </lineage>
</organism>
<gene>
    <name evidence="2" type="ORF">POJ06DRAFT_264380</name>
</gene>
<name>A0AAD7VW19_9ASCO</name>
<accession>A0AAD7VW19</accession>
<evidence type="ECO:0000313" key="2">
    <source>
        <dbReference type="EMBL" id="KAJ8103554.1"/>
    </source>
</evidence>
<feature type="compositionally biased region" description="Low complexity" evidence="1">
    <location>
        <begin position="21"/>
        <end position="34"/>
    </location>
</feature>
<proteinExistence type="predicted"/>
<dbReference type="RefSeq" id="XP_056047004.1">
    <property type="nucleotide sequence ID" value="XM_056189003.1"/>
</dbReference>
<protein>
    <submittedName>
        <fullName evidence="2">Uncharacterized protein</fullName>
    </submittedName>
</protein>
<dbReference type="GeneID" id="80884169"/>
<comment type="caution">
    <text evidence="2">The sequence shown here is derived from an EMBL/GenBank/DDBJ whole genome shotgun (WGS) entry which is preliminary data.</text>
</comment>
<reference evidence="2" key="1">
    <citation type="submission" date="2023-03" db="EMBL/GenBank/DDBJ databases">
        <title>Near-Complete genome sequence of Lipomyces tetrasporous NRRL Y-64009, an oleaginous yeast capable of growing on lignocellulosic hydrolysates.</title>
        <authorList>
            <consortium name="Lawrence Berkeley National Laboratory"/>
            <person name="Jagtap S.S."/>
            <person name="Liu J.-J."/>
            <person name="Walukiewicz H.E."/>
            <person name="Pangilinan J."/>
            <person name="Lipzen A."/>
            <person name="Ahrendt S."/>
            <person name="Koriabine M."/>
            <person name="Cobaugh K."/>
            <person name="Salamov A."/>
            <person name="Yoshinaga Y."/>
            <person name="Ng V."/>
            <person name="Daum C."/>
            <person name="Grigoriev I.V."/>
            <person name="Slininger P.J."/>
            <person name="Dien B.S."/>
            <person name="Jin Y.-S."/>
            <person name="Rao C.V."/>
        </authorList>
    </citation>
    <scope>NUCLEOTIDE SEQUENCE</scope>
    <source>
        <strain evidence="2">NRRL Y-64009</strain>
    </source>
</reference>
<feature type="region of interest" description="Disordered" evidence="1">
    <location>
        <begin position="1"/>
        <end position="54"/>
    </location>
</feature>
<dbReference type="EMBL" id="JARPMG010000001">
    <property type="protein sequence ID" value="KAJ8103554.1"/>
    <property type="molecule type" value="Genomic_DNA"/>
</dbReference>
<dbReference type="Proteomes" id="UP001217417">
    <property type="component" value="Unassembled WGS sequence"/>
</dbReference>
<keyword evidence="3" id="KW-1185">Reference proteome</keyword>
<feature type="compositionally biased region" description="Polar residues" evidence="1">
    <location>
        <begin position="35"/>
        <end position="51"/>
    </location>
</feature>
<evidence type="ECO:0000313" key="3">
    <source>
        <dbReference type="Proteomes" id="UP001217417"/>
    </source>
</evidence>
<dbReference type="AlphaFoldDB" id="A0AAD7VW19"/>
<evidence type="ECO:0000256" key="1">
    <source>
        <dbReference type="SAM" id="MobiDB-lite"/>
    </source>
</evidence>
<sequence>MAHTLGLPESVAKKDHSGAVTSTWSTSTLPSPASGTSGSDQNDSPPLVSEIQSHHNPVDSANVISVKGFLSFERVVHRRRFFSSLESLRLVSHTAEFVLAFLCMFPGGRKGLEHDDIRNEEDEEKASTTLPHLDISLLLAQSWNDF</sequence>